<feature type="region of interest" description="Disordered" evidence="1">
    <location>
        <begin position="77"/>
        <end position="117"/>
    </location>
</feature>
<dbReference type="GO" id="GO:0030336">
    <property type="term" value="P:negative regulation of cell migration"/>
    <property type="evidence" value="ECO:0007669"/>
    <property type="project" value="TreeGrafter"/>
</dbReference>
<evidence type="ECO:0000313" key="3">
    <source>
        <dbReference type="EMBL" id="JAD14237.1"/>
    </source>
</evidence>
<dbReference type="EMBL" id="GBXI01012971">
    <property type="protein sequence ID" value="JAD01321.1"/>
    <property type="molecule type" value="Transcribed_RNA"/>
</dbReference>
<dbReference type="PANTHER" id="PTHR13422">
    <property type="entry name" value="SIN3-HDAC COMPLEX-ASSOCIATED FACTOR"/>
    <property type="match status" value="1"/>
</dbReference>
<feature type="region of interest" description="Disordered" evidence="1">
    <location>
        <begin position="559"/>
        <end position="626"/>
    </location>
</feature>
<accession>A0A0A1XT73</accession>
<organism evidence="3">
    <name type="scientific">Zeugodacus cucurbitae</name>
    <name type="common">Melon fruit fly</name>
    <name type="synonym">Bactrocera cucurbitae</name>
    <dbReference type="NCBI Taxonomy" id="28588"/>
    <lineage>
        <taxon>Eukaryota</taxon>
        <taxon>Metazoa</taxon>
        <taxon>Ecdysozoa</taxon>
        <taxon>Arthropoda</taxon>
        <taxon>Hexapoda</taxon>
        <taxon>Insecta</taxon>
        <taxon>Pterygota</taxon>
        <taxon>Neoptera</taxon>
        <taxon>Endopterygota</taxon>
        <taxon>Diptera</taxon>
        <taxon>Brachycera</taxon>
        <taxon>Muscomorpha</taxon>
        <taxon>Tephritoidea</taxon>
        <taxon>Tephritidae</taxon>
        <taxon>Zeugodacus</taxon>
        <taxon>Zeugodacus</taxon>
    </lineage>
</organism>
<dbReference type="Pfam" id="PF15396">
    <property type="entry name" value="FAM60A"/>
    <property type="match status" value="1"/>
</dbReference>
<proteinExistence type="predicted"/>
<dbReference type="InterPro" id="IPR026065">
    <property type="entry name" value="FAM60A"/>
</dbReference>
<feature type="compositionally biased region" description="Low complexity" evidence="1">
    <location>
        <begin position="209"/>
        <end position="223"/>
    </location>
</feature>
<feature type="compositionally biased region" description="Polar residues" evidence="1">
    <location>
        <begin position="597"/>
        <end position="607"/>
    </location>
</feature>
<dbReference type="GO" id="GO:0070822">
    <property type="term" value="C:Sin3-type complex"/>
    <property type="evidence" value="ECO:0007669"/>
    <property type="project" value="TreeGrafter"/>
</dbReference>
<sequence>MFSFHKPRVYRSAEGCCICRAKSSSSRFTDSRKYEQDSMKCFDLKYPRHGEICNACVLLVKRFKRLPVGSTRHWGHVVDARAGPGTKSISKHKKGRDDSETTAHSASSSSTRRAPNSKSLIPEKFSKIFKKSKKSKIDVGACTERKADGCRRSAVPGLKAWSDQQSFSATPDSMDSDYEDIAESGDVYDAKRVNVNANNTIVQFQTQTRASANRASRRATITSNASNNPRKSPLKTGSKRRKCMPPIRNRSTLKLTNERAQFFDETEWQERKTCCGMTYECSSLAGSILIDTDKFEVCPEHKRSQISQISQIETASTAKEELSSTSQKTIIATLPAVVQISAPTTTSVCPPPLPNPVNMIKPNHTPVLKKHHLFFKRQSESFPQVDLAVNNNIINSSNKTESLAVSTTTPVIIKSSTSTANHSASMPHSSTAITIGGNSNIVVSTPLPLAISTTNISAISSISPFSATATSVTAQMPRHSTAKVTTISPPLPTTNIIGGNRLLHKIKAGKIFKHSLEKIGVTSTAAPVSSATVERIKAGDFQDIKPVIRNVAKSYVVSKPMTSGSSQQSTQYYPVGSSPTSTCSNSSATSSSSSSTAPKFSDNSSDSGFDENLQDRKSASPLQEDTEKKLAARAAIGNVHTMFLASGVQIHGQHQNLMLTGNEVAAKLLQNRKQQMAMMANSSGGAMQQHFQQQQQSATNVSRIGSATSSLKISPVTPATISTISVGNSGGSNSHSKTPTATLTTTRAIYNNNTIQHENGVTTIVPASSLAASNQTAAMNALAPSTVTITPAPTHQLGNSASSAALGLTKKLTTSGVGVNLIAGGVNNQSNILHTATNAASHLLNHGNSTLLHQQAHHLQQQPQPLQHHNTASNLNQKIILLKTSDLSKYNNLANISSSSLNSVKLPNGSTPMASNANTGSGVCKN</sequence>
<protein>
    <submittedName>
        <fullName evidence="3">Protein FAM60A</fullName>
    </submittedName>
</protein>
<gene>
    <name evidence="3" type="primary">Fam60a_0</name>
    <name evidence="2" type="synonym">Fam60a_1</name>
    <name evidence="3" type="ORF">g.27637</name>
    <name evidence="2" type="ORF">g.27641</name>
</gene>
<reference evidence="3" key="2">
    <citation type="journal article" date="2015" name="Gigascience">
        <title>Reconstructing a comprehensive transcriptome assembly of a white-pupal translocated strain of the pest fruit fly Bactrocera cucurbitae.</title>
        <authorList>
            <person name="Sim S.B."/>
            <person name="Calla B."/>
            <person name="Hall B."/>
            <person name="DeRego T."/>
            <person name="Geib S.M."/>
        </authorList>
    </citation>
    <scope>NUCLEOTIDE SEQUENCE</scope>
</reference>
<evidence type="ECO:0000256" key="1">
    <source>
        <dbReference type="SAM" id="MobiDB-lite"/>
    </source>
</evidence>
<feature type="compositionally biased region" description="Low complexity" evidence="1">
    <location>
        <begin position="562"/>
        <end position="596"/>
    </location>
</feature>
<reference evidence="3" key="1">
    <citation type="submission" date="2014-11" db="EMBL/GenBank/DDBJ databases">
        <authorList>
            <person name="Geib S."/>
        </authorList>
    </citation>
    <scope>NUCLEOTIDE SEQUENCE</scope>
</reference>
<dbReference type="PANTHER" id="PTHR13422:SF12">
    <property type="entry name" value="SIN3-HDAC COMPLEX-ASSOCIATED FACTOR"/>
    <property type="match status" value="1"/>
</dbReference>
<dbReference type="EMBL" id="GBXI01000055">
    <property type="protein sequence ID" value="JAD14237.1"/>
    <property type="molecule type" value="Transcribed_RNA"/>
</dbReference>
<evidence type="ECO:0000313" key="2">
    <source>
        <dbReference type="EMBL" id="JAD01321.1"/>
    </source>
</evidence>
<feature type="region of interest" description="Disordered" evidence="1">
    <location>
        <begin position="209"/>
        <end position="244"/>
    </location>
</feature>
<name>A0A0A1XT73_ZEUCU</name>
<dbReference type="AlphaFoldDB" id="A0A0A1XT73"/>
<feature type="compositionally biased region" description="Low complexity" evidence="1">
    <location>
        <begin position="102"/>
        <end position="117"/>
    </location>
</feature>